<protein>
    <submittedName>
        <fullName evidence="3 4">Histidine kinase</fullName>
        <ecNumber evidence="4">2.7.13.3</ecNumber>
    </submittedName>
</protein>
<accession>A0A4V6KRL9</accession>
<keyword evidence="1" id="KW-1133">Transmembrane helix</keyword>
<feature type="domain" description="Signal transduction histidine kinase internal region" evidence="2">
    <location>
        <begin position="163"/>
        <end position="240"/>
    </location>
</feature>
<dbReference type="GeneID" id="78463557"/>
<name>A0A4V6KRL9_9SPHI</name>
<dbReference type="KEGG" id="stha:NCTC11429_02860"/>
<sequence>MSTIFRPTKIEWISFWVLMPIISIATGLVMFKHRFYQEWEVMLGAFTAIYLIGLLSWYLHIVSMHYLAKLLPKLSQTIIRLVLLAIVHMVLITLTMCSYFYGFDALSLFGYQFDEDSFRTGLWVGVFLTLISTSLWQVEYIFKQWRLSLSEKELIEQQKLVHEFENLKKQINPHFLFNNLNILSSLIAEDAVKAEYFLNELSKVYRYLLKNTEEGLTSVGDELDFIGSYYELLRIRHGEAIRLVLEVDAAARGCYLPSYSLQLLVENAVKHNVANKMRPLQIEIYIRDGNLHVVNNLQKKKSNILSNKVGLSNITENYKLLMDKDPQFYETENQFVVILPLIKIEIN</sequence>
<keyword evidence="4" id="KW-0418">Kinase</keyword>
<feature type="transmembrane region" description="Helical" evidence="1">
    <location>
        <begin position="12"/>
        <end position="31"/>
    </location>
</feature>
<organism evidence="4 5">
    <name type="scientific">Sphingobacterium thalpophilum</name>
    <dbReference type="NCBI Taxonomy" id="259"/>
    <lineage>
        <taxon>Bacteria</taxon>
        <taxon>Pseudomonadati</taxon>
        <taxon>Bacteroidota</taxon>
        <taxon>Sphingobacteriia</taxon>
        <taxon>Sphingobacteriales</taxon>
        <taxon>Sphingobacteriaceae</taxon>
        <taxon>Sphingobacterium</taxon>
    </lineage>
</organism>
<keyword evidence="4" id="KW-0808">Transferase</keyword>
<evidence type="ECO:0000313" key="5">
    <source>
        <dbReference type="Proteomes" id="UP000308196"/>
    </source>
</evidence>
<reference evidence="3 6" key="2">
    <citation type="submission" date="2024-06" db="EMBL/GenBank/DDBJ databases">
        <title>Soil Sphingobacterium thalpophilum.</title>
        <authorList>
            <person name="Yang J."/>
            <person name="Li J."/>
        </authorList>
    </citation>
    <scope>NUCLEOTIDE SEQUENCE [LARGE SCALE GENOMIC DNA]</scope>
    <source>
        <strain evidence="3 6">22g91tb</strain>
    </source>
</reference>
<evidence type="ECO:0000313" key="3">
    <source>
        <dbReference type="EMBL" id="MEZ0453771.1"/>
    </source>
</evidence>
<feature type="transmembrane region" description="Helical" evidence="1">
    <location>
        <begin position="43"/>
        <end position="66"/>
    </location>
</feature>
<dbReference type="PANTHER" id="PTHR34220">
    <property type="entry name" value="SENSOR HISTIDINE KINASE YPDA"/>
    <property type="match status" value="1"/>
</dbReference>
<dbReference type="Proteomes" id="UP000308196">
    <property type="component" value="Chromosome"/>
</dbReference>
<keyword evidence="6" id="KW-1185">Reference proteome</keyword>
<evidence type="ECO:0000256" key="1">
    <source>
        <dbReference type="SAM" id="Phobius"/>
    </source>
</evidence>
<dbReference type="GO" id="GO:0016020">
    <property type="term" value="C:membrane"/>
    <property type="evidence" value="ECO:0007669"/>
    <property type="project" value="InterPro"/>
</dbReference>
<dbReference type="Pfam" id="PF06580">
    <property type="entry name" value="His_kinase"/>
    <property type="match status" value="1"/>
</dbReference>
<dbReference type="Proteomes" id="UP001566204">
    <property type="component" value="Unassembled WGS sequence"/>
</dbReference>
<dbReference type="InterPro" id="IPR050640">
    <property type="entry name" value="Bact_2-comp_sensor_kinase"/>
</dbReference>
<dbReference type="EMBL" id="JBEOQB010000006">
    <property type="protein sequence ID" value="MEZ0453771.1"/>
    <property type="molecule type" value="Genomic_DNA"/>
</dbReference>
<evidence type="ECO:0000313" key="6">
    <source>
        <dbReference type="Proteomes" id="UP001566204"/>
    </source>
</evidence>
<dbReference type="EMBL" id="LR590484">
    <property type="protein sequence ID" value="VTR43418.1"/>
    <property type="molecule type" value="Genomic_DNA"/>
</dbReference>
<feature type="transmembrane region" description="Helical" evidence="1">
    <location>
        <begin position="78"/>
        <end position="101"/>
    </location>
</feature>
<keyword evidence="1" id="KW-0812">Transmembrane</keyword>
<dbReference type="RefSeq" id="WP_051607336.1">
    <property type="nucleotide sequence ID" value="NZ_JBEOQA010000002.1"/>
</dbReference>
<gene>
    <name evidence="4" type="primary">yehU_6</name>
    <name evidence="3" type="ORF">ABTW24_19425</name>
    <name evidence="4" type="ORF">NCTC11429_02860</name>
</gene>
<dbReference type="GO" id="GO:0000155">
    <property type="term" value="F:phosphorelay sensor kinase activity"/>
    <property type="evidence" value="ECO:0007669"/>
    <property type="project" value="InterPro"/>
</dbReference>
<dbReference type="PANTHER" id="PTHR34220:SF7">
    <property type="entry name" value="SENSOR HISTIDINE KINASE YPDA"/>
    <property type="match status" value="1"/>
</dbReference>
<reference evidence="4 5" key="1">
    <citation type="submission" date="2019-05" db="EMBL/GenBank/DDBJ databases">
        <authorList>
            <consortium name="Pathogen Informatics"/>
        </authorList>
    </citation>
    <scope>NUCLEOTIDE SEQUENCE [LARGE SCALE GENOMIC DNA]</scope>
    <source>
        <strain evidence="4 5">NCTC11429</strain>
    </source>
</reference>
<dbReference type="EC" id="2.7.13.3" evidence="4"/>
<keyword evidence="1" id="KW-0472">Membrane</keyword>
<feature type="transmembrane region" description="Helical" evidence="1">
    <location>
        <begin position="121"/>
        <end position="142"/>
    </location>
</feature>
<proteinExistence type="predicted"/>
<dbReference type="AlphaFoldDB" id="A0A4V6KRL9"/>
<dbReference type="InterPro" id="IPR010559">
    <property type="entry name" value="Sig_transdc_His_kin_internal"/>
</dbReference>
<evidence type="ECO:0000313" key="4">
    <source>
        <dbReference type="EMBL" id="VTR43418.1"/>
    </source>
</evidence>
<evidence type="ECO:0000259" key="2">
    <source>
        <dbReference type="Pfam" id="PF06580"/>
    </source>
</evidence>
<dbReference type="STRING" id="1123265.GCA_000686625_01967"/>